<dbReference type="CDD" id="cd01439">
    <property type="entry name" value="TCCD_inducible_PARP_like"/>
    <property type="match status" value="1"/>
</dbReference>
<dbReference type="EMBL" id="CALNXK010000187">
    <property type="protein sequence ID" value="CAH3174068.1"/>
    <property type="molecule type" value="Genomic_DNA"/>
</dbReference>
<sequence>MELEEKVRILKEQFSSLPGILIKKTLCSDDINEDLEKCKQRLQEFNKQINNPSLRSTSVGTTTGLHDPSQEGCVSTDKAEDLSENSLENRNVKGGLSSSFKSFAAPNPCGWNNATTFVEQRPLDNCNVKPMFSAPKLEQLSDLAKMMSQSPGIIAENPKMMVPDPPKLKSQSNAINSGKHSVHETCLNPYASKMAFEKQRYLHNGDVKPTISSVRKLGEVSDPAKIITQSPAVISKGKRMVTDSPKPKSKSNVNLHNNTEKVSRPEIMRTQKEELATTVKRNAPSPPKTKPKPAWRTKRVQNEVYKQKKTQNSGEDERHSSERTVSDATSNASVNTQELEEKIKKLKEEFPRSPRVLIKKTLCSDDVQCDLVKAKRRLQEFSQVDDPSLKSPVTTEFISDNSNRDPQMNKGKPHSVQNEVYRQKKTQNSGEDERHSIERTVTEASSNASMNSQELEDKIRKLQEEFPRSPRVLIKKTLCSDDVQCDLVKAKKRLQEFSQIDDPSLKSPVATGFVSDNSYRDPQMGKGKPHSALQRKYREQKYQESDENSKEEDYNEGYGSDYEVECGGDWQDNDYADNVRNWDDDDENDYDYDYEEDYNVSSEDYDVDDVLEYGYYDYEEDCEEVCCNIPVVSQPYDKLGNLLHGQTSRGRRVDSKLMLFSNQDNLSPSGWAPMPLDERGNEVAVHTVNLASTCAEYQEVAQRVRQTLPSQNIVSIARIQNPFLYQSYQLRKQKMKKDNGGDNERQLFHGTNPDNVTKINTQGFDRSLSGSANGAIFGTGVYFARDASYSRCYTSNTIGAMYLARVLVGQYCKGDSNKKKPPPINPSRPEILFDSMVNDIQDPSIFVVYYDNQCYPEYLIRF</sequence>
<dbReference type="InterPro" id="IPR012317">
    <property type="entry name" value="Poly(ADP-ribose)pol_cat_dom"/>
</dbReference>
<feature type="compositionally biased region" description="Polar residues" evidence="7">
    <location>
        <begin position="391"/>
        <end position="406"/>
    </location>
</feature>
<name>A0ABN8R405_9CNID</name>
<proteinExistence type="predicted"/>
<evidence type="ECO:0000256" key="7">
    <source>
        <dbReference type="SAM" id="MobiDB-lite"/>
    </source>
</evidence>
<reference evidence="9 10" key="1">
    <citation type="submission" date="2022-05" db="EMBL/GenBank/DDBJ databases">
        <authorList>
            <consortium name="Genoscope - CEA"/>
            <person name="William W."/>
        </authorList>
    </citation>
    <scope>NUCLEOTIDE SEQUENCE [LARGE SCALE GENOMIC DNA]</scope>
</reference>
<dbReference type="PROSITE" id="PS51059">
    <property type="entry name" value="PARP_CATALYTIC"/>
    <property type="match status" value="1"/>
</dbReference>
<feature type="compositionally biased region" description="Basic and acidic residues" evidence="7">
    <location>
        <begin position="536"/>
        <end position="552"/>
    </location>
</feature>
<feature type="region of interest" description="Disordered" evidence="7">
    <location>
        <begin position="53"/>
        <end position="76"/>
    </location>
</feature>
<evidence type="ECO:0000259" key="8">
    <source>
        <dbReference type="PROSITE" id="PS51059"/>
    </source>
</evidence>
<feature type="domain" description="PARP catalytic" evidence="8">
    <location>
        <begin position="674"/>
        <end position="862"/>
    </location>
</feature>
<keyword evidence="2 6" id="KW-0328">Glycosyltransferase</keyword>
<keyword evidence="3 6" id="KW-0808">Transferase</keyword>
<evidence type="ECO:0000256" key="6">
    <source>
        <dbReference type="RuleBase" id="RU362114"/>
    </source>
</evidence>
<feature type="region of interest" description="Disordered" evidence="7">
    <location>
        <begin position="736"/>
        <end position="756"/>
    </location>
</feature>
<evidence type="ECO:0000256" key="2">
    <source>
        <dbReference type="ARBA" id="ARBA00022676"/>
    </source>
</evidence>
<feature type="compositionally biased region" description="Basic and acidic residues" evidence="7">
    <location>
        <begin position="736"/>
        <end position="747"/>
    </location>
</feature>
<dbReference type="PANTHER" id="PTHR14453:SF67">
    <property type="entry name" value="POLY [ADP-RIBOSE] POLYMERASE"/>
    <property type="match status" value="1"/>
</dbReference>
<dbReference type="InterPro" id="IPR052056">
    <property type="entry name" value="Mono-ARTD/PARP"/>
</dbReference>
<accession>A0ABN8R405</accession>
<evidence type="ECO:0000256" key="5">
    <source>
        <dbReference type="ARBA" id="ARBA00023242"/>
    </source>
</evidence>
<protein>
    <recommendedName>
        <fullName evidence="6">Poly [ADP-ribose] polymerase</fullName>
        <shortName evidence="6">PARP</shortName>
        <ecNumber evidence="6">2.4.2.-</ecNumber>
    </recommendedName>
</protein>
<feature type="region of interest" description="Disordered" evidence="7">
    <location>
        <begin position="230"/>
        <end position="337"/>
    </location>
</feature>
<feature type="region of interest" description="Disordered" evidence="7">
    <location>
        <begin position="383"/>
        <end position="455"/>
    </location>
</feature>
<evidence type="ECO:0000256" key="1">
    <source>
        <dbReference type="ARBA" id="ARBA00004123"/>
    </source>
</evidence>
<feature type="compositionally biased region" description="Basic residues" evidence="7">
    <location>
        <begin position="289"/>
        <end position="299"/>
    </location>
</feature>
<keyword evidence="4 6" id="KW-0520">NAD</keyword>
<dbReference type="EC" id="2.4.2.-" evidence="6"/>
<evidence type="ECO:0000256" key="3">
    <source>
        <dbReference type="ARBA" id="ARBA00022679"/>
    </source>
</evidence>
<feature type="compositionally biased region" description="Basic and acidic residues" evidence="7">
    <location>
        <begin position="315"/>
        <end position="325"/>
    </location>
</feature>
<dbReference type="SUPFAM" id="SSF56399">
    <property type="entry name" value="ADP-ribosylation"/>
    <property type="match status" value="1"/>
</dbReference>
<feature type="compositionally biased region" description="Basic and acidic residues" evidence="7">
    <location>
        <begin position="258"/>
        <end position="275"/>
    </location>
</feature>
<organism evidence="9 10">
    <name type="scientific">Porites lobata</name>
    <dbReference type="NCBI Taxonomy" id="104759"/>
    <lineage>
        <taxon>Eukaryota</taxon>
        <taxon>Metazoa</taxon>
        <taxon>Cnidaria</taxon>
        <taxon>Anthozoa</taxon>
        <taxon>Hexacorallia</taxon>
        <taxon>Scleractinia</taxon>
        <taxon>Fungiina</taxon>
        <taxon>Poritidae</taxon>
        <taxon>Porites</taxon>
    </lineage>
</organism>
<keyword evidence="10" id="KW-1185">Reference proteome</keyword>
<comment type="subcellular location">
    <subcellularLocation>
        <location evidence="1">Nucleus</location>
    </subcellularLocation>
</comment>
<evidence type="ECO:0000256" key="4">
    <source>
        <dbReference type="ARBA" id="ARBA00023027"/>
    </source>
</evidence>
<feature type="compositionally biased region" description="Polar residues" evidence="7">
    <location>
        <begin position="326"/>
        <end position="337"/>
    </location>
</feature>
<comment type="caution">
    <text evidence="9">The sequence shown here is derived from an EMBL/GenBank/DDBJ whole genome shotgun (WGS) entry which is preliminary data.</text>
</comment>
<keyword evidence="5" id="KW-0539">Nucleus</keyword>
<feature type="compositionally biased region" description="Polar residues" evidence="7">
    <location>
        <begin position="53"/>
        <end position="64"/>
    </location>
</feature>
<dbReference type="Pfam" id="PF00644">
    <property type="entry name" value="PARP"/>
    <property type="match status" value="1"/>
</dbReference>
<feature type="region of interest" description="Disordered" evidence="7">
    <location>
        <begin position="503"/>
        <end position="563"/>
    </location>
</feature>
<feature type="compositionally biased region" description="Polar residues" evidence="7">
    <location>
        <begin position="442"/>
        <end position="453"/>
    </location>
</feature>
<dbReference type="Gene3D" id="3.90.228.10">
    <property type="match status" value="1"/>
</dbReference>
<dbReference type="PANTHER" id="PTHR14453">
    <property type="entry name" value="PARP/ZINC FINGER CCCH TYPE DOMAIN CONTAINING PROTEIN"/>
    <property type="match status" value="1"/>
</dbReference>
<gene>
    <name evidence="9" type="ORF">PLOB_00014552</name>
</gene>
<feature type="compositionally biased region" description="Basic and acidic residues" evidence="7">
    <location>
        <begin position="431"/>
        <end position="441"/>
    </location>
</feature>
<evidence type="ECO:0000313" key="10">
    <source>
        <dbReference type="Proteomes" id="UP001159405"/>
    </source>
</evidence>
<dbReference type="Proteomes" id="UP001159405">
    <property type="component" value="Unassembled WGS sequence"/>
</dbReference>
<evidence type="ECO:0000313" key="9">
    <source>
        <dbReference type="EMBL" id="CAH3174068.1"/>
    </source>
</evidence>